<proteinExistence type="predicted"/>
<name>A0A3D8VE55_9GAMM</name>
<gene>
    <name evidence="3" type="ORF">DX912_09690</name>
</gene>
<organism evidence="3 4">
    <name type="scientific">Lysobacter soli</name>
    <dbReference type="NCBI Taxonomy" id="453783"/>
    <lineage>
        <taxon>Bacteria</taxon>
        <taxon>Pseudomonadati</taxon>
        <taxon>Pseudomonadota</taxon>
        <taxon>Gammaproteobacteria</taxon>
        <taxon>Lysobacterales</taxon>
        <taxon>Lysobacteraceae</taxon>
        <taxon>Lysobacter</taxon>
    </lineage>
</organism>
<accession>A0A3D8VE55</accession>
<dbReference type="Pfam" id="PF12697">
    <property type="entry name" value="Abhydrolase_6"/>
    <property type="match status" value="1"/>
</dbReference>
<evidence type="ECO:0000259" key="2">
    <source>
        <dbReference type="Pfam" id="PF12697"/>
    </source>
</evidence>
<keyword evidence="3" id="KW-0378">Hydrolase</keyword>
<feature type="signal peptide" evidence="1">
    <location>
        <begin position="1"/>
        <end position="20"/>
    </location>
</feature>
<feature type="chain" id="PRO_5017665868" evidence="1">
    <location>
        <begin position="21"/>
        <end position="581"/>
    </location>
</feature>
<dbReference type="SUPFAM" id="SSF53474">
    <property type="entry name" value="alpha/beta-Hydrolases"/>
    <property type="match status" value="1"/>
</dbReference>
<comment type="caution">
    <text evidence="3">The sequence shown here is derived from an EMBL/GenBank/DDBJ whole genome shotgun (WGS) entry which is preliminary data.</text>
</comment>
<reference evidence="3 4" key="1">
    <citation type="submission" date="2018-08" db="EMBL/GenBank/DDBJ databases">
        <title>Lysobacter soli KCTC 22011, whole genome shotgun sequence.</title>
        <authorList>
            <person name="Zhang X."/>
            <person name="Feng G."/>
            <person name="Zhu H."/>
        </authorList>
    </citation>
    <scope>NUCLEOTIDE SEQUENCE [LARGE SCALE GENOMIC DNA]</scope>
    <source>
        <strain evidence="3 4">KCTC 22011</strain>
    </source>
</reference>
<dbReference type="InterPro" id="IPR029058">
    <property type="entry name" value="AB_hydrolase_fold"/>
</dbReference>
<dbReference type="AlphaFoldDB" id="A0A3D8VE55"/>
<sequence>MCPRSRSALMRLAIVVLALAPVACRSPGESRPHVECCSPQLQPATVEAHEDAARAWANSARRASTPAAAGRAWLLCAAHAYDALKGGAASSNDMANLATRCTDDFLGYALTQNRSWSKGPLRVAGTELSVEFRQLSRYLVPPLDVTLAREVSMELYRGKRFSTDGFGVPLALLGKRCEDAPECSLLPPEGVFRGATAWVETDAHRRPVLVLSDPLRTPQVTIGASHYLLASDTSAAWARGAQTSKLHRLGVWGLFGGREVGRRAGVFLLEDYDPDKKPLVMIHGLGSSPLMWAGLSNEIWGDAALRSRYQVWHVVYQTNAPLLVNRLRVQGYLDAAWKALDPEGDDFARSNMVLVGHSLGGVVARMLCSDSGDVLWNAAFVTDAGRMHAAQSDLAIVDATFHFKAYPGVGRAIFLAAPHRGSPTATRWFGRVARVLVGRRAPEIQSLRRVAQANPEAVQPELLDRYLRGWVNSISTLQSAQPVRAAGERLMPREGIAYHTIAGALPRYDFESDGVVPVASTLLDGAQSTLVVRYGHDLEESPEALAEISRILHEDVACGPGWPGDLPSSTAACATPSFSRE</sequence>
<keyword evidence="1" id="KW-0732">Signal</keyword>
<dbReference type="EMBL" id="QTJR01000005">
    <property type="protein sequence ID" value="RDY67529.1"/>
    <property type="molecule type" value="Genomic_DNA"/>
</dbReference>
<feature type="domain" description="AB hydrolase-1" evidence="2">
    <location>
        <begin position="279"/>
        <end position="547"/>
    </location>
</feature>
<keyword evidence="4" id="KW-1185">Reference proteome</keyword>
<evidence type="ECO:0000256" key="1">
    <source>
        <dbReference type="SAM" id="SignalP"/>
    </source>
</evidence>
<evidence type="ECO:0000313" key="4">
    <source>
        <dbReference type="Proteomes" id="UP000256829"/>
    </source>
</evidence>
<protein>
    <submittedName>
        <fullName evidence="3">Alpha/beta hydrolase</fullName>
    </submittedName>
</protein>
<dbReference type="InterPro" id="IPR000073">
    <property type="entry name" value="AB_hydrolase_1"/>
</dbReference>
<evidence type="ECO:0000313" key="3">
    <source>
        <dbReference type="EMBL" id="RDY67529.1"/>
    </source>
</evidence>
<dbReference type="Gene3D" id="3.40.50.1820">
    <property type="entry name" value="alpha/beta hydrolase"/>
    <property type="match status" value="1"/>
</dbReference>
<dbReference type="Proteomes" id="UP000256829">
    <property type="component" value="Unassembled WGS sequence"/>
</dbReference>
<dbReference type="GO" id="GO:0016787">
    <property type="term" value="F:hydrolase activity"/>
    <property type="evidence" value="ECO:0007669"/>
    <property type="project" value="UniProtKB-KW"/>
</dbReference>